<dbReference type="InterPro" id="IPR001789">
    <property type="entry name" value="Sig_transdc_resp-reg_receiver"/>
</dbReference>
<dbReference type="Proteomes" id="UP000240996">
    <property type="component" value="Unassembled WGS sequence"/>
</dbReference>
<dbReference type="PROSITE" id="PS00622">
    <property type="entry name" value="HTH_LUXR_1"/>
    <property type="match status" value="1"/>
</dbReference>
<dbReference type="Gene3D" id="3.40.50.2300">
    <property type="match status" value="1"/>
</dbReference>
<gene>
    <name evidence="7" type="ORF">C8J24_0849</name>
</gene>
<organism evidence="7 8">
    <name type="scientific">Sphingomonas aerolata</name>
    <dbReference type="NCBI Taxonomy" id="185951"/>
    <lineage>
        <taxon>Bacteria</taxon>
        <taxon>Pseudomonadati</taxon>
        <taxon>Pseudomonadota</taxon>
        <taxon>Alphaproteobacteria</taxon>
        <taxon>Sphingomonadales</taxon>
        <taxon>Sphingomonadaceae</taxon>
        <taxon>Sphingomonas</taxon>
    </lineage>
</organism>
<dbReference type="Gene3D" id="1.10.10.10">
    <property type="entry name" value="Winged helix-like DNA-binding domain superfamily/Winged helix DNA-binding domain"/>
    <property type="match status" value="1"/>
</dbReference>
<evidence type="ECO:0000256" key="2">
    <source>
        <dbReference type="ARBA" id="ARBA00023125"/>
    </source>
</evidence>
<evidence type="ECO:0000259" key="6">
    <source>
        <dbReference type="PROSITE" id="PS50110"/>
    </source>
</evidence>
<evidence type="ECO:0000256" key="3">
    <source>
        <dbReference type="ARBA" id="ARBA00023163"/>
    </source>
</evidence>
<dbReference type="Pfam" id="PF00072">
    <property type="entry name" value="Response_reg"/>
    <property type="match status" value="1"/>
</dbReference>
<dbReference type="SUPFAM" id="SSF46894">
    <property type="entry name" value="C-terminal effector domain of the bipartite response regulators"/>
    <property type="match status" value="1"/>
</dbReference>
<feature type="domain" description="Response regulatory" evidence="6">
    <location>
        <begin position="6"/>
        <end position="120"/>
    </location>
</feature>
<evidence type="ECO:0000313" key="8">
    <source>
        <dbReference type="Proteomes" id="UP000240996"/>
    </source>
</evidence>
<keyword evidence="4" id="KW-0597">Phosphoprotein</keyword>
<evidence type="ECO:0000313" key="7">
    <source>
        <dbReference type="EMBL" id="PTM47452.1"/>
    </source>
</evidence>
<dbReference type="SMART" id="SM00448">
    <property type="entry name" value="REC"/>
    <property type="match status" value="1"/>
</dbReference>
<proteinExistence type="predicted"/>
<keyword evidence="2" id="KW-0238">DNA-binding</keyword>
<keyword evidence="8" id="KW-1185">Reference proteome</keyword>
<evidence type="ECO:0000259" key="5">
    <source>
        <dbReference type="PROSITE" id="PS50043"/>
    </source>
</evidence>
<comment type="caution">
    <text evidence="7">The sequence shown here is derived from an EMBL/GenBank/DDBJ whole genome shotgun (WGS) entry which is preliminary data.</text>
</comment>
<reference evidence="7 8" key="1">
    <citation type="submission" date="2018-04" db="EMBL/GenBank/DDBJ databases">
        <title>Genomic Encyclopedia of Type Strains, Phase III (KMG-III): the genomes of soil and plant-associated and newly described type strains.</title>
        <authorList>
            <person name="Whitman W."/>
        </authorList>
    </citation>
    <scope>NUCLEOTIDE SEQUENCE [LARGE SCALE GENOMIC DNA]</scope>
    <source>
        <strain evidence="7 8">NW12</strain>
    </source>
</reference>
<dbReference type="GO" id="GO:0003677">
    <property type="term" value="F:DNA binding"/>
    <property type="evidence" value="ECO:0007669"/>
    <property type="project" value="UniProtKB-KW"/>
</dbReference>
<dbReference type="PANTHER" id="PTHR44688:SF16">
    <property type="entry name" value="DNA-BINDING TRANSCRIPTIONAL ACTIVATOR DEVR_DOSR"/>
    <property type="match status" value="1"/>
</dbReference>
<dbReference type="InterPro" id="IPR016032">
    <property type="entry name" value="Sig_transdc_resp-reg_C-effctor"/>
</dbReference>
<feature type="domain" description="HTH luxR-type" evidence="5">
    <location>
        <begin position="129"/>
        <end position="194"/>
    </location>
</feature>
<dbReference type="InterPro" id="IPR036388">
    <property type="entry name" value="WH-like_DNA-bd_sf"/>
</dbReference>
<evidence type="ECO:0000256" key="1">
    <source>
        <dbReference type="ARBA" id="ARBA00023015"/>
    </source>
</evidence>
<dbReference type="PROSITE" id="PS50110">
    <property type="entry name" value="RESPONSE_REGULATORY"/>
    <property type="match status" value="1"/>
</dbReference>
<name>A0A2T4YUG4_9SPHN</name>
<dbReference type="PROSITE" id="PS50043">
    <property type="entry name" value="HTH_LUXR_2"/>
    <property type="match status" value="1"/>
</dbReference>
<dbReference type="SMART" id="SM00421">
    <property type="entry name" value="HTH_LUXR"/>
    <property type="match status" value="1"/>
</dbReference>
<accession>A0A2T4YUG4</accession>
<dbReference type="SUPFAM" id="SSF52172">
    <property type="entry name" value="CheY-like"/>
    <property type="match status" value="1"/>
</dbReference>
<dbReference type="AlphaFoldDB" id="A0A2T4YUG4"/>
<dbReference type="Pfam" id="PF00196">
    <property type="entry name" value="GerE"/>
    <property type="match status" value="1"/>
</dbReference>
<dbReference type="RefSeq" id="WP_167396694.1">
    <property type="nucleotide sequence ID" value="NZ_PZZN01000001.1"/>
</dbReference>
<dbReference type="InterPro" id="IPR011006">
    <property type="entry name" value="CheY-like_superfamily"/>
</dbReference>
<dbReference type="PRINTS" id="PR00038">
    <property type="entry name" value="HTHLUXR"/>
</dbReference>
<dbReference type="InterPro" id="IPR000792">
    <property type="entry name" value="Tscrpt_reg_LuxR_C"/>
</dbReference>
<keyword evidence="1" id="KW-0805">Transcription regulation</keyword>
<evidence type="ECO:0000256" key="4">
    <source>
        <dbReference type="PROSITE-ProRule" id="PRU00169"/>
    </source>
</evidence>
<keyword evidence="3" id="KW-0804">Transcription</keyword>
<dbReference type="GO" id="GO:0006355">
    <property type="term" value="P:regulation of DNA-templated transcription"/>
    <property type="evidence" value="ECO:0007669"/>
    <property type="project" value="InterPro"/>
</dbReference>
<dbReference type="EMBL" id="PZZN01000001">
    <property type="protein sequence ID" value="PTM47452.1"/>
    <property type="molecule type" value="Genomic_DNA"/>
</dbReference>
<dbReference type="CDD" id="cd06170">
    <property type="entry name" value="LuxR_C_like"/>
    <property type="match status" value="1"/>
</dbReference>
<dbReference type="PANTHER" id="PTHR44688">
    <property type="entry name" value="DNA-BINDING TRANSCRIPTIONAL ACTIVATOR DEVR_DOSR"/>
    <property type="match status" value="1"/>
</dbReference>
<feature type="modified residue" description="4-aspartylphosphate" evidence="4">
    <location>
        <position position="55"/>
    </location>
</feature>
<protein>
    <submittedName>
        <fullName evidence="7">LuxR family two component transcriptional regulator</fullName>
    </submittedName>
</protein>
<dbReference type="GO" id="GO:0000160">
    <property type="term" value="P:phosphorelay signal transduction system"/>
    <property type="evidence" value="ECO:0007669"/>
    <property type="project" value="InterPro"/>
</dbReference>
<sequence>MPRDRPIYIIDDEPQMCRSLEMLLALEGFETQSFPSVEAFIRDLPRLPPGIILSDVALGGLSGLELLQTLPSLDRSDPVILVTGHADIPMAVAAMKSGAADLLEKPFEAQRLLGAVAAVRDRILQSTLLEQRLASLSHRERQVLRQIVEGLTAKQIATRLDISPRTVETYREHLMRKTGATSLAQLVRFAVEARVTCVPL</sequence>